<keyword evidence="1" id="KW-1133">Transmembrane helix</keyword>
<dbReference type="Proteomes" id="UP000789508">
    <property type="component" value="Unassembled WGS sequence"/>
</dbReference>
<evidence type="ECO:0000313" key="3">
    <source>
        <dbReference type="Proteomes" id="UP000789508"/>
    </source>
</evidence>
<gene>
    <name evidence="2" type="ORF">ALEPTO_LOCUS13540</name>
</gene>
<keyword evidence="1" id="KW-0472">Membrane</keyword>
<keyword evidence="1" id="KW-0812">Transmembrane</keyword>
<keyword evidence="3" id="KW-1185">Reference proteome</keyword>
<protein>
    <submittedName>
        <fullName evidence="2">12880_t:CDS:1</fullName>
    </submittedName>
</protein>
<feature type="transmembrane region" description="Helical" evidence="1">
    <location>
        <begin position="180"/>
        <end position="199"/>
    </location>
</feature>
<dbReference type="EMBL" id="CAJVPS010044387">
    <property type="protein sequence ID" value="CAG8757439.1"/>
    <property type="molecule type" value="Genomic_DNA"/>
</dbReference>
<accession>A0A9N9J134</accession>
<feature type="non-terminal residue" evidence="2">
    <location>
        <position position="1"/>
    </location>
</feature>
<feature type="non-terminal residue" evidence="2">
    <location>
        <position position="236"/>
    </location>
</feature>
<comment type="caution">
    <text evidence="2">The sequence shown here is derived from an EMBL/GenBank/DDBJ whole genome shotgun (WGS) entry which is preliminary data.</text>
</comment>
<dbReference type="OrthoDB" id="2379186at2759"/>
<evidence type="ECO:0000313" key="2">
    <source>
        <dbReference type="EMBL" id="CAG8757439.1"/>
    </source>
</evidence>
<dbReference type="AlphaFoldDB" id="A0A9N9J134"/>
<sequence>TPKDISIEIIKQLIQSPDQLPHKSDLANFLNENPPVKIPLSPTHFYQISTTGLDGITEEERDTYFILSTEVDCTFLYSRLIGQLIYPPSYGITEDSYHDLWDSIIKNTIEMFGMHSASLPTLEFDRNTNKRTSTGRNRPDMVVLVRNVCPFRGEENSREEAGDPSSELVDKIKDWTYGDAPYIFAYYAIGAQVTFVALYKPENKKRKLKICSERIAEFNLGRLSDRIRIMNFLRNI</sequence>
<organism evidence="2 3">
    <name type="scientific">Ambispora leptoticha</name>
    <dbReference type="NCBI Taxonomy" id="144679"/>
    <lineage>
        <taxon>Eukaryota</taxon>
        <taxon>Fungi</taxon>
        <taxon>Fungi incertae sedis</taxon>
        <taxon>Mucoromycota</taxon>
        <taxon>Glomeromycotina</taxon>
        <taxon>Glomeromycetes</taxon>
        <taxon>Archaeosporales</taxon>
        <taxon>Ambisporaceae</taxon>
        <taxon>Ambispora</taxon>
    </lineage>
</organism>
<proteinExistence type="predicted"/>
<reference evidence="2" key="1">
    <citation type="submission" date="2021-06" db="EMBL/GenBank/DDBJ databases">
        <authorList>
            <person name="Kallberg Y."/>
            <person name="Tangrot J."/>
            <person name="Rosling A."/>
        </authorList>
    </citation>
    <scope>NUCLEOTIDE SEQUENCE</scope>
    <source>
        <strain evidence="2">FL130A</strain>
    </source>
</reference>
<evidence type="ECO:0000256" key="1">
    <source>
        <dbReference type="SAM" id="Phobius"/>
    </source>
</evidence>
<name>A0A9N9J134_9GLOM</name>